<evidence type="ECO:0000313" key="2">
    <source>
        <dbReference type="EMBL" id="GAA0506755.1"/>
    </source>
</evidence>
<evidence type="ECO:0000313" key="3">
    <source>
        <dbReference type="Proteomes" id="UP001501576"/>
    </source>
</evidence>
<organism evidence="2 3">
    <name type="scientific">Streptomyces mordarskii</name>
    <dbReference type="NCBI Taxonomy" id="1226758"/>
    <lineage>
        <taxon>Bacteria</taxon>
        <taxon>Bacillati</taxon>
        <taxon>Actinomycetota</taxon>
        <taxon>Actinomycetes</taxon>
        <taxon>Kitasatosporales</taxon>
        <taxon>Streptomycetaceae</taxon>
        <taxon>Streptomyces</taxon>
    </lineage>
</organism>
<protein>
    <submittedName>
        <fullName evidence="2">Uncharacterized protein</fullName>
    </submittedName>
</protein>
<gene>
    <name evidence="2" type="ORF">GCM10010390_07110</name>
</gene>
<keyword evidence="3" id="KW-1185">Reference proteome</keyword>
<name>A0ABN1BW11_9ACTN</name>
<accession>A0ABN1BW11</accession>
<evidence type="ECO:0000256" key="1">
    <source>
        <dbReference type="SAM" id="MobiDB-lite"/>
    </source>
</evidence>
<dbReference type="EMBL" id="BAAABZ010000002">
    <property type="protein sequence ID" value="GAA0506755.1"/>
    <property type="molecule type" value="Genomic_DNA"/>
</dbReference>
<proteinExistence type="predicted"/>
<reference evidence="2 3" key="1">
    <citation type="journal article" date="2019" name="Int. J. Syst. Evol. Microbiol.">
        <title>The Global Catalogue of Microorganisms (GCM) 10K type strain sequencing project: providing services to taxonomists for standard genome sequencing and annotation.</title>
        <authorList>
            <consortium name="The Broad Institute Genomics Platform"/>
            <consortium name="The Broad Institute Genome Sequencing Center for Infectious Disease"/>
            <person name="Wu L."/>
            <person name="Ma J."/>
        </authorList>
    </citation>
    <scope>NUCLEOTIDE SEQUENCE [LARGE SCALE GENOMIC DNA]</scope>
    <source>
        <strain evidence="2 3">JCM 5052</strain>
    </source>
</reference>
<dbReference type="Proteomes" id="UP001501576">
    <property type="component" value="Unassembled WGS sequence"/>
</dbReference>
<comment type="caution">
    <text evidence="2">The sequence shown here is derived from an EMBL/GenBank/DDBJ whole genome shotgun (WGS) entry which is preliminary data.</text>
</comment>
<sequence length="98" mass="10614">MPDVNSRSGCCTSLLYTRDDAGITDNHVNADLTAPAPRVLTPTVDAETCTPAVRYACGHCYHERQLSPCRSSSRVKGVPSSKEQTYGTSHSLSWVRTA</sequence>
<feature type="region of interest" description="Disordered" evidence="1">
    <location>
        <begin position="71"/>
        <end position="98"/>
    </location>
</feature>
<feature type="compositionally biased region" description="Polar residues" evidence="1">
    <location>
        <begin position="81"/>
        <end position="98"/>
    </location>
</feature>